<evidence type="ECO:0000313" key="4">
    <source>
        <dbReference type="EMBL" id="NXY90694.1"/>
    </source>
</evidence>
<organism evidence="4 5">
    <name type="scientific">Ceyx cyanopectus</name>
    <name type="common">Indigo-banded kingfisher</name>
    <dbReference type="NCBI Taxonomy" id="390723"/>
    <lineage>
        <taxon>Eukaryota</taxon>
        <taxon>Metazoa</taxon>
        <taxon>Chordata</taxon>
        <taxon>Craniata</taxon>
        <taxon>Vertebrata</taxon>
        <taxon>Euteleostomi</taxon>
        <taxon>Archelosauria</taxon>
        <taxon>Archosauria</taxon>
        <taxon>Dinosauria</taxon>
        <taxon>Saurischia</taxon>
        <taxon>Theropoda</taxon>
        <taxon>Coelurosauria</taxon>
        <taxon>Aves</taxon>
        <taxon>Neognathae</taxon>
        <taxon>Neoaves</taxon>
        <taxon>Telluraves</taxon>
        <taxon>Coraciimorphae</taxon>
        <taxon>Coraciiformes</taxon>
        <taxon>Alcedinidae</taxon>
        <taxon>Ceyx</taxon>
    </lineage>
</organism>
<reference evidence="4 5" key="1">
    <citation type="submission" date="2020-02" db="EMBL/GenBank/DDBJ databases">
        <title>Bird 10,000 Genomes (B10K) Project - Family phase.</title>
        <authorList>
            <person name="Zhang G."/>
        </authorList>
    </citation>
    <scope>NUCLEOTIDE SEQUENCE [LARGE SCALE GENOMIC DNA]</scope>
    <source>
        <strain evidence="4">B10K-DU-013-51</strain>
        <tissue evidence="4">Mixed tissue sample</tissue>
    </source>
</reference>
<dbReference type="Pfam" id="PF00191">
    <property type="entry name" value="Annexin"/>
    <property type="match status" value="1"/>
</dbReference>
<dbReference type="GO" id="GO:0051560">
    <property type="term" value="P:mitochondrial calcium ion homeostasis"/>
    <property type="evidence" value="ECO:0007669"/>
    <property type="project" value="TreeGrafter"/>
</dbReference>
<evidence type="ECO:0000256" key="1">
    <source>
        <dbReference type="ARBA" id="ARBA00007831"/>
    </source>
</evidence>
<dbReference type="FunFam" id="1.10.220.10:FF:000001">
    <property type="entry name" value="Annexin"/>
    <property type="match status" value="1"/>
</dbReference>
<feature type="non-terminal residue" evidence="4">
    <location>
        <position position="83"/>
    </location>
</feature>
<keyword evidence="5" id="KW-1185">Reference proteome</keyword>
<protein>
    <submittedName>
        <fullName evidence="4">ANXA6 protein</fullName>
    </submittedName>
</protein>
<accession>A0A7L4NQW8</accession>
<dbReference type="PROSITE" id="PS51897">
    <property type="entry name" value="ANNEXIN_2"/>
    <property type="match status" value="1"/>
</dbReference>
<dbReference type="GO" id="GO:0001786">
    <property type="term" value="F:phosphatidylserine binding"/>
    <property type="evidence" value="ECO:0007669"/>
    <property type="project" value="TreeGrafter"/>
</dbReference>
<dbReference type="PRINTS" id="PR00196">
    <property type="entry name" value="ANNEXIN"/>
</dbReference>
<dbReference type="GO" id="GO:0005886">
    <property type="term" value="C:plasma membrane"/>
    <property type="evidence" value="ECO:0007669"/>
    <property type="project" value="TreeGrafter"/>
</dbReference>
<evidence type="ECO:0000256" key="2">
    <source>
        <dbReference type="ARBA" id="ARBA00022737"/>
    </source>
</evidence>
<dbReference type="InterPro" id="IPR037104">
    <property type="entry name" value="Annexin_sf"/>
</dbReference>
<dbReference type="Gene3D" id="1.10.220.10">
    <property type="entry name" value="Annexin"/>
    <property type="match status" value="1"/>
</dbReference>
<dbReference type="EMBL" id="VYZU01084870">
    <property type="protein sequence ID" value="NXY90694.1"/>
    <property type="molecule type" value="Genomic_DNA"/>
</dbReference>
<dbReference type="GO" id="GO:0012506">
    <property type="term" value="C:vesicle membrane"/>
    <property type="evidence" value="ECO:0007669"/>
    <property type="project" value="TreeGrafter"/>
</dbReference>
<feature type="non-terminal residue" evidence="4">
    <location>
        <position position="1"/>
    </location>
</feature>
<name>A0A7L4NQW8_9AVES</name>
<dbReference type="GO" id="GO:0097190">
    <property type="term" value="P:apoptotic signaling pathway"/>
    <property type="evidence" value="ECO:0007669"/>
    <property type="project" value="TreeGrafter"/>
</dbReference>
<dbReference type="GO" id="GO:0005509">
    <property type="term" value="F:calcium ion binding"/>
    <property type="evidence" value="ECO:0007669"/>
    <property type="project" value="InterPro"/>
</dbReference>
<evidence type="ECO:0000256" key="3">
    <source>
        <dbReference type="ARBA" id="ARBA00023216"/>
    </source>
</evidence>
<dbReference type="SUPFAM" id="SSF47874">
    <property type="entry name" value="Annexin"/>
    <property type="match status" value="1"/>
</dbReference>
<dbReference type="PANTHER" id="PTHR10502:SF19">
    <property type="entry name" value="ANNEXIN A6"/>
    <property type="match status" value="1"/>
</dbReference>
<gene>
    <name evidence="4" type="primary">Anxa6_0</name>
    <name evidence="4" type="ORF">CEYCYA_R10378</name>
</gene>
<proteinExistence type="inferred from homology"/>
<dbReference type="GO" id="GO:0005544">
    <property type="term" value="F:calcium-dependent phospholipid binding"/>
    <property type="evidence" value="ECO:0007669"/>
    <property type="project" value="InterPro"/>
</dbReference>
<sequence length="83" mass="9447">FPTVKCIRSTAEYFADRLYKAMKGLGTRDNTLIRIMVSRSEIDMLDIREVFRTKYEKSLYNMIKVSTGGPQSLVLPSSHGNAE</sequence>
<dbReference type="GO" id="GO:0005634">
    <property type="term" value="C:nucleus"/>
    <property type="evidence" value="ECO:0007669"/>
    <property type="project" value="TreeGrafter"/>
</dbReference>
<dbReference type="SMART" id="SM00335">
    <property type="entry name" value="ANX"/>
    <property type="match status" value="1"/>
</dbReference>
<keyword evidence="2" id="KW-0677">Repeat</keyword>
<dbReference type="GO" id="GO:0005739">
    <property type="term" value="C:mitochondrion"/>
    <property type="evidence" value="ECO:0007669"/>
    <property type="project" value="GOC"/>
</dbReference>
<dbReference type="Proteomes" id="UP000586704">
    <property type="component" value="Unassembled WGS sequence"/>
</dbReference>
<dbReference type="InterPro" id="IPR018502">
    <property type="entry name" value="Annexin_repeat"/>
</dbReference>
<dbReference type="PANTHER" id="PTHR10502">
    <property type="entry name" value="ANNEXIN"/>
    <property type="match status" value="1"/>
</dbReference>
<keyword evidence="3" id="KW-0041">Annexin</keyword>
<comment type="similarity">
    <text evidence="1">Belongs to the annexin family.</text>
</comment>
<evidence type="ECO:0000313" key="5">
    <source>
        <dbReference type="Proteomes" id="UP000586704"/>
    </source>
</evidence>
<dbReference type="GO" id="GO:0051283">
    <property type="term" value="P:negative regulation of sequestering of calcium ion"/>
    <property type="evidence" value="ECO:0007669"/>
    <property type="project" value="TreeGrafter"/>
</dbReference>
<dbReference type="AlphaFoldDB" id="A0A7L4NQW8"/>
<comment type="caution">
    <text evidence="4">The sequence shown here is derived from an EMBL/GenBank/DDBJ whole genome shotgun (WGS) entry which is preliminary data.</text>
</comment>
<dbReference type="GO" id="GO:0006816">
    <property type="term" value="P:calcium ion transport"/>
    <property type="evidence" value="ECO:0007669"/>
    <property type="project" value="TreeGrafter"/>
</dbReference>
<dbReference type="OrthoDB" id="37886at2759"/>
<dbReference type="InterPro" id="IPR001464">
    <property type="entry name" value="Annexin"/>
</dbReference>